<dbReference type="PANTHER" id="PTHR22808:SF1">
    <property type="entry name" value="RNA CYTOSINE-C(5)-METHYLTRANSFERASE NSUN2-RELATED"/>
    <property type="match status" value="1"/>
</dbReference>
<dbReference type="PANTHER" id="PTHR22808">
    <property type="entry name" value="NCL1 YEAST -RELATED NOL1/NOP2/FMU SUN DOMAIN-CONTAINING"/>
    <property type="match status" value="1"/>
</dbReference>
<dbReference type="PROSITE" id="PS01153">
    <property type="entry name" value="NOL1_NOP2_SUN"/>
    <property type="match status" value="1"/>
</dbReference>
<feature type="compositionally biased region" description="Gly residues" evidence="7">
    <location>
        <begin position="567"/>
        <end position="578"/>
    </location>
</feature>
<dbReference type="Gene3D" id="3.40.50.150">
    <property type="entry name" value="Vaccinia Virus protein VP39"/>
    <property type="match status" value="2"/>
</dbReference>
<evidence type="ECO:0000313" key="9">
    <source>
        <dbReference type="EMBL" id="CAE2266320.1"/>
    </source>
</evidence>
<gene>
    <name evidence="9" type="ORF">OAUR00152_LOCUS29063</name>
</gene>
<feature type="compositionally biased region" description="Basic and acidic residues" evidence="7">
    <location>
        <begin position="7"/>
        <end position="20"/>
    </location>
</feature>
<feature type="binding site" evidence="6">
    <location>
        <begin position="117"/>
        <end position="123"/>
    </location>
    <ligand>
        <name>S-adenosyl-L-methionine</name>
        <dbReference type="ChEBI" id="CHEBI:59789"/>
    </ligand>
</feature>
<dbReference type="InterPro" id="IPR049560">
    <property type="entry name" value="MeTrfase_RsmB-F_NOP2_cat"/>
</dbReference>
<feature type="binding site" evidence="6">
    <location>
        <position position="180"/>
    </location>
    <ligand>
        <name>S-adenosyl-L-methionine</name>
        <dbReference type="ChEBI" id="CHEBI:59789"/>
    </ligand>
</feature>
<dbReference type="Pfam" id="PF01189">
    <property type="entry name" value="Methyltr_RsmB-F"/>
    <property type="match status" value="2"/>
</dbReference>
<dbReference type="SUPFAM" id="SSF53335">
    <property type="entry name" value="S-adenosyl-L-methionine-dependent methyltransferases"/>
    <property type="match status" value="1"/>
</dbReference>
<evidence type="ECO:0000256" key="6">
    <source>
        <dbReference type="PROSITE-ProRule" id="PRU01023"/>
    </source>
</evidence>
<protein>
    <recommendedName>
        <fullName evidence="8">SAM-dependent MTase RsmB/NOP-type domain-containing protein</fullName>
    </recommendedName>
</protein>
<keyword evidence="4 6" id="KW-0949">S-adenosyl-L-methionine</keyword>
<evidence type="ECO:0000256" key="5">
    <source>
        <dbReference type="ARBA" id="ARBA00022884"/>
    </source>
</evidence>
<reference evidence="9" key="1">
    <citation type="submission" date="2021-01" db="EMBL/GenBank/DDBJ databases">
        <authorList>
            <person name="Corre E."/>
            <person name="Pelletier E."/>
            <person name="Niang G."/>
            <person name="Scheremetjew M."/>
            <person name="Finn R."/>
            <person name="Kale V."/>
            <person name="Holt S."/>
            <person name="Cochrane G."/>
            <person name="Meng A."/>
            <person name="Brown T."/>
            <person name="Cohen L."/>
        </authorList>
    </citation>
    <scope>NUCLEOTIDE SEQUENCE</scope>
    <source>
        <strain evidence="9">Isolate 1302-5</strain>
    </source>
</reference>
<feature type="region of interest" description="Disordered" evidence="7">
    <location>
        <begin position="345"/>
        <end position="465"/>
    </location>
</feature>
<feature type="region of interest" description="Disordered" evidence="7">
    <location>
        <begin position="1"/>
        <end position="45"/>
    </location>
</feature>
<evidence type="ECO:0000256" key="1">
    <source>
        <dbReference type="ARBA" id="ARBA00007494"/>
    </source>
</evidence>
<evidence type="ECO:0000256" key="2">
    <source>
        <dbReference type="ARBA" id="ARBA00022603"/>
    </source>
</evidence>
<dbReference type="Pfam" id="PF25376">
    <property type="entry name" value="Pre-PUA_NSUN2"/>
    <property type="match status" value="1"/>
</dbReference>
<feature type="compositionally biased region" description="Basic and acidic residues" evidence="7">
    <location>
        <begin position="414"/>
        <end position="455"/>
    </location>
</feature>
<evidence type="ECO:0000259" key="8">
    <source>
        <dbReference type="PROSITE" id="PS51686"/>
    </source>
</evidence>
<dbReference type="InterPro" id="IPR023267">
    <property type="entry name" value="RCMT"/>
</dbReference>
<dbReference type="GO" id="GO:0008173">
    <property type="term" value="F:RNA methyltransferase activity"/>
    <property type="evidence" value="ECO:0007669"/>
    <property type="project" value="InterPro"/>
</dbReference>
<name>A0A7S4N5I5_9STRA</name>
<feature type="binding site" evidence="6">
    <location>
        <position position="153"/>
    </location>
    <ligand>
        <name>S-adenosyl-L-methionine</name>
        <dbReference type="ChEBI" id="CHEBI:59789"/>
    </ligand>
</feature>
<evidence type="ECO:0000256" key="4">
    <source>
        <dbReference type="ARBA" id="ARBA00022691"/>
    </source>
</evidence>
<evidence type="ECO:0000256" key="7">
    <source>
        <dbReference type="SAM" id="MobiDB-lite"/>
    </source>
</evidence>
<feature type="compositionally biased region" description="Basic and acidic residues" evidence="7">
    <location>
        <begin position="345"/>
        <end position="361"/>
    </location>
</feature>
<dbReference type="EMBL" id="HBKQ01042147">
    <property type="protein sequence ID" value="CAE2266320.1"/>
    <property type="molecule type" value="Transcribed_RNA"/>
</dbReference>
<dbReference type="GO" id="GO:0001510">
    <property type="term" value="P:RNA methylation"/>
    <property type="evidence" value="ECO:0007669"/>
    <property type="project" value="InterPro"/>
</dbReference>
<feature type="compositionally biased region" description="Basic and acidic residues" evidence="7">
    <location>
        <begin position="216"/>
        <end position="225"/>
    </location>
</feature>
<dbReference type="InterPro" id="IPR001678">
    <property type="entry name" value="MeTrfase_RsmB-F_NOP2_dom"/>
</dbReference>
<comment type="similarity">
    <text evidence="1 6">Belongs to the class I-like SAM-binding methyltransferase superfamily. RsmB/NOP family.</text>
</comment>
<feature type="compositionally biased region" description="Basic and acidic residues" evidence="7">
    <location>
        <begin position="589"/>
        <end position="622"/>
    </location>
</feature>
<keyword evidence="2 6" id="KW-0489">Methyltransferase</keyword>
<dbReference type="PROSITE" id="PS51686">
    <property type="entry name" value="SAM_MT_RSMB_NOP"/>
    <property type="match status" value="1"/>
</dbReference>
<sequence>MADAEDDSTKKADTEAEKGSGDNAADAPASDDVRVPSTSGSMEKRTVHPARPIPFVPHGYQLGVDRRTIRRNPALSDFHDWLKVHTASGFLTRQETVSMIPPVVLNPVAGDRVLDMCAAPGSKTSQMVEALSAGGKDALDEDGEPRGLVVANDADPKRAYMLVAQLRRINAPNIYVCSCDGQQFPTLDGKRDKNKKWKEGEGKGKDAGAANGEGGAAKEEEKKDEDKDEVEGIFDKVLADVPCSGDGTTRKNPGIWRHWSQVASLGLHPLQLSILLRGARLTRVGGYVCYSTCSMNPVENEAVVAEALRRTKGALELVDRREDLGPALRARPGWSKWRVMVERGKAGMASRKERQNYEKKNNAKMQKRRAEWEEKRKKEQEEKKEGEEGEKKEEDGAKKEGEGSGDAEMADADAPTKNEDGVDEAATKKEEDGDDKKENGDDKKENGDDKKKIGDSAESNPALSDAQYLPFGQSVFKSGPPASWDTDTLIDRARQSGLEYFETYDAVPKDGNYRMRIRESCFPPTDEEAASMGLEKCMRCLPQDMDTGGFFVALFKKVGPLAGLEGSGDGGISGGGSDGKSKQKGSKRKAGDDDKAEGDKDGGKEGDKVEVEAKAEDEKKASEEEEGAPETKRRKSEGEEDKADASNGAEDSMAEEAMEVAKAADGGETPADTSAAEDSNLEAGAAKEGDDKEEAKAKVEGDKPPSEKGGDAGADEKDADQGNKPKSGRPKESLFPVPKDMRQGGRGRWPKISREDLYPVPSDLWPKLNKFYGFGPTFPVSQFMTRSTSTTSESKVVYFVSKSVKSGLIDRGVQERVLTISSGLKAFERNNKECAVNHRMCFESIQFLVPHMTAENNRLVSVSPEDFNKCISTGNLKLETFSTKFAERVRAFDQGSFAVALEGYEKNVAAKMFLVMWRCRSDATNCLVGKMEMDGMRSKLRALGHEALDPAKELAEGEKGGLLG</sequence>
<keyword evidence="5 6" id="KW-0694">RNA-binding</keyword>
<feature type="compositionally biased region" description="Basic and acidic residues" evidence="7">
    <location>
        <begin position="368"/>
        <end position="402"/>
    </location>
</feature>
<dbReference type="PRINTS" id="PR02008">
    <property type="entry name" value="RCMTFAMILY"/>
</dbReference>
<dbReference type="AlphaFoldDB" id="A0A7S4N5I5"/>
<dbReference type="InterPro" id="IPR018314">
    <property type="entry name" value="RsmB/NOL1/NOP2-like_CS"/>
</dbReference>
<feature type="compositionally biased region" description="Basic and acidic residues" evidence="7">
    <location>
        <begin position="685"/>
        <end position="723"/>
    </location>
</feature>
<dbReference type="InterPro" id="IPR057285">
    <property type="entry name" value="Pre-PUA_NSUN2"/>
</dbReference>
<feature type="region of interest" description="Disordered" evidence="7">
    <location>
        <begin position="567"/>
        <end position="750"/>
    </location>
</feature>
<feature type="active site" description="Nucleophile" evidence="6">
    <location>
        <position position="293"/>
    </location>
</feature>
<accession>A0A7S4N5I5</accession>
<organism evidence="9">
    <name type="scientific">Odontella aurita</name>
    <dbReference type="NCBI Taxonomy" id="265563"/>
    <lineage>
        <taxon>Eukaryota</taxon>
        <taxon>Sar</taxon>
        <taxon>Stramenopiles</taxon>
        <taxon>Ochrophyta</taxon>
        <taxon>Bacillariophyta</taxon>
        <taxon>Mediophyceae</taxon>
        <taxon>Biddulphiophycidae</taxon>
        <taxon>Eupodiscales</taxon>
        <taxon>Odontellaceae</taxon>
        <taxon>Odontella</taxon>
    </lineage>
</organism>
<evidence type="ECO:0000256" key="3">
    <source>
        <dbReference type="ARBA" id="ARBA00022679"/>
    </source>
</evidence>
<proteinExistence type="inferred from homology"/>
<feature type="domain" description="SAM-dependent MTase RsmB/NOP-type" evidence="8">
    <location>
        <begin position="21"/>
        <end position="346"/>
    </location>
</feature>
<feature type="compositionally biased region" description="Basic and acidic residues" evidence="7">
    <location>
        <begin position="197"/>
        <end position="206"/>
    </location>
</feature>
<dbReference type="InterPro" id="IPR029063">
    <property type="entry name" value="SAM-dependent_MTases_sf"/>
</dbReference>
<dbReference type="GO" id="GO:0003723">
    <property type="term" value="F:RNA binding"/>
    <property type="evidence" value="ECO:0007669"/>
    <property type="project" value="UniProtKB-UniRule"/>
</dbReference>
<feature type="region of interest" description="Disordered" evidence="7">
    <location>
        <begin position="188"/>
        <end position="229"/>
    </location>
</feature>
<feature type="binding site" evidence="6">
    <location>
        <position position="240"/>
    </location>
    <ligand>
        <name>S-adenosyl-L-methionine</name>
        <dbReference type="ChEBI" id="CHEBI:59789"/>
    </ligand>
</feature>
<keyword evidence="3 6" id="KW-0808">Transferase</keyword>